<evidence type="ECO:0000256" key="1">
    <source>
        <dbReference type="SAM" id="MobiDB-lite"/>
    </source>
</evidence>
<sequence>MAGVGKGEAASPFASSLPRLGTPDRQEAEQSPSKKHTPAAELRARHRTKAQRAISVLASRIDSSELREQVHSLQVSLLWYEQALTKAVDALSATSDRSGAVTPLLRSPVVERPQTAHVVRGKDASEKGGQSGGQTSKARRKLELGTGNAASSSRVSGTPRAKESVTERPWRERYVREVKQRHAVEDENAFLRMRVELLEKESLSYRDRVEVLLKVKDALTRCVRSVTNPGKGYKPG</sequence>
<reference evidence="2" key="1">
    <citation type="submission" date="2021-01" db="EMBL/GenBank/DDBJ databases">
        <authorList>
            <person name="Corre E."/>
            <person name="Pelletier E."/>
            <person name="Niang G."/>
            <person name="Scheremetjew M."/>
            <person name="Finn R."/>
            <person name="Kale V."/>
            <person name="Holt S."/>
            <person name="Cochrane G."/>
            <person name="Meng A."/>
            <person name="Brown T."/>
            <person name="Cohen L."/>
        </authorList>
    </citation>
    <scope>NUCLEOTIDE SEQUENCE</scope>
    <source>
        <strain evidence="2">NIES-2562</strain>
    </source>
</reference>
<protein>
    <submittedName>
        <fullName evidence="2">Uncharacterized protein</fullName>
    </submittedName>
</protein>
<name>A0A7S3CZT9_9EUKA</name>
<evidence type="ECO:0000313" key="2">
    <source>
        <dbReference type="EMBL" id="CAE0242182.1"/>
    </source>
</evidence>
<proteinExistence type="predicted"/>
<feature type="region of interest" description="Disordered" evidence="1">
    <location>
        <begin position="1"/>
        <end position="49"/>
    </location>
</feature>
<dbReference type="EMBL" id="HBIB01006942">
    <property type="protein sequence ID" value="CAE0242182.1"/>
    <property type="molecule type" value="Transcribed_RNA"/>
</dbReference>
<accession>A0A7S3CZT9</accession>
<dbReference type="AlphaFoldDB" id="A0A7S3CZT9"/>
<feature type="region of interest" description="Disordered" evidence="1">
    <location>
        <begin position="108"/>
        <end position="168"/>
    </location>
</feature>
<gene>
    <name evidence="2" type="ORF">PBIL07802_LOCUS4346</name>
</gene>
<organism evidence="2">
    <name type="scientific">Palpitomonas bilix</name>
    <dbReference type="NCBI Taxonomy" id="652834"/>
    <lineage>
        <taxon>Eukaryota</taxon>
        <taxon>Eukaryota incertae sedis</taxon>
    </lineage>
</organism>